<evidence type="ECO:0000256" key="2">
    <source>
        <dbReference type="SAM" id="SignalP"/>
    </source>
</evidence>
<feature type="signal peptide" evidence="2">
    <location>
        <begin position="1"/>
        <end position="28"/>
    </location>
</feature>
<dbReference type="EMBL" id="JAVEPI010000002">
    <property type="protein sequence ID" value="KAK1443292.1"/>
    <property type="molecule type" value="Genomic_DNA"/>
</dbReference>
<evidence type="ECO:0000313" key="3">
    <source>
        <dbReference type="EMBL" id="KAK1443292.1"/>
    </source>
</evidence>
<feature type="transmembrane region" description="Helical" evidence="1">
    <location>
        <begin position="463"/>
        <end position="488"/>
    </location>
</feature>
<dbReference type="Proteomes" id="UP001230268">
    <property type="component" value="Unassembled WGS sequence"/>
</dbReference>
<keyword evidence="2" id="KW-0732">Signal</keyword>
<keyword evidence="1" id="KW-1133">Transmembrane helix</keyword>
<feature type="chain" id="PRO_5042272692" evidence="2">
    <location>
        <begin position="29"/>
        <end position="551"/>
    </location>
</feature>
<evidence type="ECO:0000313" key="4">
    <source>
        <dbReference type="Proteomes" id="UP001230268"/>
    </source>
</evidence>
<name>A0AAD8LRN4_BABGI</name>
<keyword evidence="4" id="KW-1185">Reference proteome</keyword>
<keyword evidence="1" id="KW-0812">Transmembrane</keyword>
<evidence type="ECO:0000256" key="1">
    <source>
        <dbReference type="SAM" id="Phobius"/>
    </source>
</evidence>
<sequence>MMDARRSKYASNFRVLSFCLLLRRLILAPLLAPSPSIQGPSPCENALDRGIPHNELMWEQYITDVSNDNSAKERISHFFLNTVPDNIAKNPGVTASIVDIGYYNRLAKIRGFKEIPKNTHVAYLLYTHRGFYKSLRFQPHRHKARWETLHYIVDKLFKKQVFNVMLRDETEKPLIWCSRFDYAVENLHDVTNNAYDELVKLVLYMELNKTTLSTKEHYDVMSLANATPDFALLGYDRKSKGGKNAVVMVHKSRGSWIQLASLVTIHLLDQKEPPVKYKLEKNMSVFNACYEQLGKKLDTIGLADHRWRDICVKPDLLNNHARLTIQDYLWELFNINMDRVHPYQQSVLTLLGGAIREAALLLPSMDDISKANKEMLNFYAKEREVVSYLSVVKRMLSPRVIQSPFLTALYDGMVINRTNYLFAIWFAYIKAINLVRQQLGSVNFEDYVKSQSPAPMISHMERILITVLACVSGSSFLVAILLAIVRWYRRRMYIMEQRKHNMMFDSRSDIEYTSDMLSTISEDDDEYDTYKEAVKASPTEAKITLNTPRKA</sequence>
<proteinExistence type="predicted"/>
<organism evidence="3 4">
    <name type="scientific">Babesia gibsoni</name>
    <dbReference type="NCBI Taxonomy" id="33632"/>
    <lineage>
        <taxon>Eukaryota</taxon>
        <taxon>Sar</taxon>
        <taxon>Alveolata</taxon>
        <taxon>Apicomplexa</taxon>
        <taxon>Aconoidasida</taxon>
        <taxon>Piroplasmida</taxon>
        <taxon>Babesiidae</taxon>
        <taxon>Babesia</taxon>
    </lineage>
</organism>
<dbReference type="AlphaFoldDB" id="A0AAD8LRN4"/>
<protein>
    <submittedName>
        <fullName evidence="3">Uncharacterized protein</fullName>
    </submittedName>
</protein>
<accession>A0AAD8LRN4</accession>
<comment type="caution">
    <text evidence="3">The sequence shown here is derived from an EMBL/GenBank/DDBJ whole genome shotgun (WGS) entry which is preliminary data.</text>
</comment>
<reference evidence="3" key="1">
    <citation type="submission" date="2023-08" db="EMBL/GenBank/DDBJ databases">
        <title>Draft sequence of the Babesia gibsoni genome.</title>
        <authorList>
            <person name="Yamagishi J.Y."/>
            <person name="Xuan X.X."/>
        </authorList>
    </citation>
    <scope>NUCLEOTIDE SEQUENCE</scope>
    <source>
        <strain evidence="3">Azabu</strain>
    </source>
</reference>
<keyword evidence="1" id="KW-0472">Membrane</keyword>
<gene>
    <name evidence="3" type="ORF">BgAZ_201680</name>
</gene>